<organism evidence="1 2">
    <name type="scientific">Venturia nashicola</name>
    <dbReference type="NCBI Taxonomy" id="86259"/>
    <lineage>
        <taxon>Eukaryota</taxon>
        <taxon>Fungi</taxon>
        <taxon>Dikarya</taxon>
        <taxon>Ascomycota</taxon>
        <taxon>Pezizomycotina</taxon>
        <taxon>Dothideomycetes</taxon>
        <taxon>Pleosporomycetidae</taxon>
        <taxon>Venturiales</taxon>
        <taxon>Venturiaceae</taxon>
        <taxon>Venturia</taxon>
    </lineage>
</organism>
<reference evidence="1 2" key="1">
    <citation type="submission" date="2019-04" db="EMBL/GenBank/DDBJ databases">
        <title>High contiguity whole genome sequence and gene annotation resource for two Venturia nashicola isolates.</title>
        <authorList>
            <person name="Prokchorchik M."/>
            <person name="Won K."/>
            <person name="Lee Y."/>
            <person name="Choi E.D."/>
            <person name="Segonzac C."/>
            <person name="Sohn K.H."/>
        </authorList>
    </citation>
    <scope>NUCLEOTIDE SEQUENCE [LARGE SCALE GENOMIC DNA]</scope>
    <source>
        <strain evidence="1 2">PRI2</strain>
    </source>
</reference>
<dbReference type="EMBL" id="SNSC02000007">
    <property type="protein sequence ID" value="TID22751.1"/>
    <property type="molecule type" value="Genomic_DNA"/>
</dbReference>
<evidence type="ECO:0000313" key="1">
    <source>
        <dbReference type="EMBL" id="TID22751.1"/>
    </source>
</evidence>
<sequence>MLDALAVQRYRLAGPTTRIFLEAVGVVCFISTIRLAQCLQLGLRHCTRLEAMNSWFTNDDSANGKSLNRLAIVKFLPDGSPKAPRTVKPRNTACCEQQISEHNAQIIFNANGQFRTRGAEAAEDGA</sequence>
<accession>A0A4Z1PCL6</accession>
<protein>
    <submittedName>
        <fullName evidence="1">Uncharacterized protein</fullName>
    </submittedName>
</protein>
<comment type="caution">
    <text evidence="1">The sequence shown here is derived from an EMBL/GenBank/DDBJ whole genome shotgun (WGS) entry which is preliminary data.</text>
</comment>
<gene>
    <name evidence="1" type="ORF">E6O75_ATG01925</name>
</gene>
<proteinExistence type="predicted"/>
<keyword evidence="2" id="KW-1185">Reference proteome</keyword>
<evidence type="ECO:0000313" key="2">
    <source>
        <dbReference type="Proteomes" id="UP000298493"/>
    </source>
</evidence>
<dbReference type="Proteomes" id="UP000298493">
    <property type="component" value="Unassembled WGS sequence"/>
</dbReference>
<dbReference type="AlphaFoldDB" id="A0A4Z1PCL6"/>
<name>A0A4Z1PCL6_9PEZI</name>